<feature type="region of interest" description="Disordered" evidence="2">
    <location>
        <begin position="1"/>
        <end position="159"/>
    </location>
</feature>
<gene>
    <name evidence="3" type="ORF">HK099_005083</name>
</gene>
<reference evidence="3" key="1">
    <citation type="submission" date="2020-05" db="EMBL/GenBank/DDBJ databases">
        <title>Phylogenomic resolution of chytrid fungi.</title>
        <authorList>
            <person name="Stajich J.E."/>
            <person name="Amses K."/>
            <person name="Simmons R."/>
            <person name="Seto K."/>
            <person name="Myers J."/>
            <person name="Bonds A."/>
            <person name="Quandt C.A."/>
            <person name="Barry K."/>
            <person name="Liu P."/>
            <person name="Grigoriev I."/>
            <person name="Longcore J.E."/>
            <person name="James T.Y."/>
        </authorList>
    </citation>
    <scope>NUCLEOTIDE SEQUENCE</scope>
    <source>
        <strain evidence="3">JEL0476</strain>
    </source>
</reference>
<feature type="coiled-coil region" evidence="1">
    <location>
        <begin position="234"/>
        <end position="454"/>
    </location>
</feature>
<evidence type="ECO:0000313" key="3">
    <source>
        <dbReference type="EMBL" id="KAJ3218393.1"/>
    </source>
</evidence>
<feature type="compositionally biased region" description="Polar residues" evidence="2">
    <location>
        <begin position="134"/>
        <end position="157"/>
    </location>
</feature>
<dbReference type="EMBL" id="JADGJW010000382">
    <property type="protein sequence ID" value="KAJ3218393.1"/>
    <property type="molecule type" value="Genomic_DNA"/>
</dbReference>
<feature type="coiled-coil region" evidence="1">
    <location>
        <begin position="498"/>
        <end position="564"/>
    </location>
</feature>
<evidence type="ECO:0000256" key="1">
    <source>
        <dbReference type="SAM" id="Coils"/>
    </source>
</evidence>
<evidence type="ECO:0000256" key="2">
    <source>
        <dbReference type="SAM" id="MobiDB-lite"/>
    </source>
</evidence>
<feature type="compositionally biased region" description="Polar residues" evidence="2">
    <location>
        <begin position="1"/>
        <end position="13"/>
    </location>
</feature>
<feature type="compositionally biased region" description="Polar residues" evidence="2">
    <location>
        <begin position="79"/>
        <end position="88"/>
    </location>
</feature>
<evidence type="ECO:0000313" key="4">
    <source>
        <dbReference type="Proteomes" id="UP001211065"/>
    </source>
</evidence>
<sequence>MSDRSSAPVTKSNAFRPFDEPERPVSQPVMQPQRPMQQRPMYAAPQFRPSAQYNHPSQNYRPNSGFQGPSGQYRPGNPYGNQLPQQNYRPGFPNMQGPYQPPPGNRPPGNQINNTQFPQPPYHQRPISGELMRHNTNSSQYSQSSLTRPTGSPQPQSDLEERLRDLHNENKQLMAQLHKYREDDRRLVLLQQKQNKTLSQLDEELNVGILEISRLTSINAHYEEQLKNIAIDNDREYKSQIEALTLELESLKKENLILEEKLEELPETERILKLTQEELRKKENEQRETLTELELFSKEIVELKANLESKIEINERLTKEFAHDKERRIQLENQIANQLGTSADLVSDIEGRLESAEMKSSQFEKENTRLSGELAASKHALDVMTKKNLDLEAHCDEAEKVYDQMAQIINSEREKMSAMDFQLEQFQQNYQRMEEEKNLKINDLEYKLEEKTLETEGFFESLKNSEGGVDQFLYEQTLSLRQQITNWQQKELDFNTKINELRAEKDEMHKRLQEVLEGKLSEGNNQVEVEISLRNSNEELKAMIDELKLNLQNLEELKNFEFQDLKSQFDELVSKNFELNEIIATNNGNVRTY</sequence>
<keyword evidence="1" id="KW-0175">Coiled coil</keyword>
<dbReference type="Proteomes" id="UP001211065">
    <property type="component" value="Unassembled WGS sequence"/>
</dbReference>
<keyword evidence="4" id="KW-1185">Reference proteome</keyword>
<feature type="compositionally biased region" description="Low complexity" evidence="2">
    <location>
        <begin position="24"/>
        <end position="41"/>
    </location>
</feature>
<accession>A0AAD5TZK6</accession>
<protein>
    <submittedName>
        <fullName evidence="3">Uncharacterized protein</fullName>
    </submittedName>
</protein>
<organism evidence="3 4">
    <name type="scientific">Clydaea vesicula</name>
    <dbReference type="NCBI Taxonomy" id="447962"/>
    <lineage>
        <taxon>Eukaryota</taxon>
        <taxon>Fungi</taxon>
        <taxon>Fungi incertae sedis</taxon>
        <taxon>Chytridiomycota</taxon>
        <taxon>Chytridiomycota incertae sedis</taxon>
        <taxon>Chytridiomycetes</taxon>
        <taxon>Lobulomycetales</taxon>
        <taxon>Lobulomycetaceae</taxon>
        <taxon>Clydaea</taxon>
    </lineage>
</organism>
<dbReference type="AlphaFoldDB" id="A0AAD5TZK6"/>
<proteinExistence type="predicted"/>
<feature type="compositionally biased region" description="Polar residues" evidence="2">
    <location>
        <begin position="49"/>
        <end position="70"/>
    </location>
</feature>
<name>A0AAD5TZK6_9FUNG</name>
<comment type="caution">
    <text evidence="3">The sequence shown here is derived from an EMBL/GenBank/DDBJ whole genome shotgun (WGS) entry which is preliminary data.</text>
</comment>